<organism evidence="1 2">
    <name type="scientific">Desulfomonile tiedjei (strain ATCC 49306 / DSM 6799 / DCB-1)</name>
    <dbReference type="NCBI Taxonomy" id="706587"/>
    <lineage>
        <taxon>Bacteria</taxon>
        <taxon>Pseudomonadati</taxon>
        <taxon>Thermodesulfobacteriota</taxon>
        <taxon>Desulfomonilia</taxon>
        <taxon>Desulfomonilales</taxon>
        <taxon>Desulfomonilaceae</taxon>
        <taxon>Desulfomonile</taxon>
    </lineage>
</organism>
<sequence length="52" mass="6023">MEDGRTICVLCAWRQTCNKKFSMDGATSTRCPEYTRDVTLPEVPPDRKEEEK</sequence>
<accession>I4CAI0</accession>
<evidence type="ECO:0000313" key="2">
    <source>
        <dbReference type="Proteomes" id="UP000006055"/>
    </source>
</evidence>
<name>I4CAI0_DESTA</name>
<dbReference type="AlphaFoldDB" id="I4CAI0"/>
<keyword evidence="2" id="KW-1185">Reference proteome</keyword>
<dbReference type="KEGG" id="dti:Desti_3929"/>
<protein>
    <submittedName>
        <fullName evidence="1">Uncharacterized protein</fullName>
    </submittedName>
</protein>
<reference evidence="2" key="1">
    <citation type="submission" date="2012-06" db="EMBL/GenBank/DDBJ databases">
        <title>Complete sequence of chromosome of Desulfomonile tiedjei DSM 6799.</title>
        <authorList>
            <person name="Lucas S."/>
            <person name="Copeland A."/>
            <person name="Lapidus A."/>
            <person name="Glavina del Rio T."/>
            <person name="Dalin E."/>
            <person name="Tice H."/>
            <person name="Bruce D."/>
            <person name="Goodwin L."/>
            <person name="Pitluck S."/>
            <person name="Peters L."/>
            <person name="Ovchinnikova G."/>
            <person name="Zeytun A."/>
            <person name="Lu M."/>
            <person name="Kyrpides N."/>
            <person name="Mavromatis K."/>
            <person name="Ivanova N."/>
            <person name="Brettin T."/>
            <person name="Detter J.C."/>
            <person name="Han C."/>
            <person name="Larimer F."/>
            <person name="Land M."/>
            <person name="Hauser L."/>
            <person name="Markowitz V."/>
            <person name="Cheng J.-F."/>
            <person name="Hugenholtz P."/>
            <person name="Woyke T."/>
            <person name="Wu D."/>
            <person name="Spring S."/>
            <person name="Schroeder M."/>
            <person name="Brambilla E."/>
            <person name="Klenk H.-P."/>
            <person name="Eisen J.A."/>
        </authorList>
    </citation>
    <scope>NUCLEOTIDE SEQUENCE [LARGE SCALE GENOMIC DNA]</scope>
    <source>
        <strain evidence="2">ATCC 49306 / DSM 6799 / DCB-1</strain>
    </source>
</reference>
<dbReference type="HOGENOM" id="CLU_207151_0_0_7"/>
<evidence type="ECO:0000313" key="1">
    <source>
        <dbReference type="EMBL" id="AFM26571.1"/>
    </source>
</evidence>
<proteinExistence type="predicted"/>
<dbReference type="EMBL" id="CP003360">
    <property type="protein sequence ID" value="AFM26571.1"/>
    <property type="molecule type" value="Genomic_DNA"/>
</dbReference>
<dbReference type="Proteomes" id="UP000006055">
    <property type="component" value="Chromosome"/>
</dbReference>
<dbReference type="RefSeq" id="WP_014811697.1">
    <property type="nucleotide sequence ID" value="NC_018025.1"/>
</dbReference>
<gene>
    <name evidence="1" type="ordered locus">Desti_3929</name>
</gene>
<dbReference type="STRING" id="706587.Desti_3929"/>